<comment type="caution">
    <text evidence="2">The sequence shown here is derived from an EMBL/GenBank/DDBJ whole genome shotgun (WGS) entry which is preliminary data.</text>
</comment>
<sequence>MILALGSLSPPRFDECAVKWLPRPPLADYPRDAGPGLPQPLRPARAAPPPPRPEARGAAGRAPTAPRENNTGGPALRASQTAAGRKAARDHPAGGGYSG</sequence>
<organism evidence="2 3">
    <name type="scientific">Saguinus oedipus</name>
    <name type="common">Cotton-top tamarin</name>
    <name type="synonym">Oedipomidas oedipus</name>
    <dbReference type="NCBI Taxonomy" id="9490"/>
    <lineage>
        <taxon>Eukaryota</taxon>
        <taxon>Metazoa</taxon>
        <taxon>Chordata</taxon>
        <taxon>Craniata</taxon>
        <taxon>Vertebrata</taxon>
        <taxon>Euteleostomi</taxon>
        <taxon>Mammalia</taxon>
        <taxon>Eutheria</taxon>
        <taxon>Euarchontoglires</taxon>
        <taxon>Primates</taxon>
        <taxon>Haplorrhini</taxon>
        <taxon>Platyrrhini</taxon>
        <taxon>Cebidae</taxon>
        <taxon>Callitrichinae</taxon>
        <taxon>Saguinus</taxon>
    </lineage>
</organism>
<feature type="region of interest" description="Disordered" evidence="1">
    <location>
        <begin position="22"/>
        <end position="99"/>
    </location>
</feature>
<feature type="compositionally biased region" description="Polar residues" evidence="1">
    <location>
        <begin position="68"/>
        <end position="82"/>
    </location>
</feature>
<protein>
    <submittedName>
        <fullName evidence="2">Uncharacterized protein</fullName>
    </submittedName>
</protein>
<reference evidence="2 3" key="1">
    <citation type="submission" date="2023-05" db="EMBL/GenBank/DDBJ databases">
        <title>B98-5 Cell Line De Novo Hybrid Assembly: An Optical Mapping Approach.</title>
        <authorList>
            <person name="Kananen K."/>
            <person name="Auerbach J.A."/>
            <person name="Kautto E."/>
            <person name="Blachly J.S."/>
        </authorList>
    </citation>
    <scope>NUCLEOTIDE SEQUENCE [LARGE SCALE GENOMIC DNA]</scope>
    <source>
        <strain evidence="2">B95-8</strain>
        <tissue evidence="2">Cell line</tissue>
    </source>
</reference>
<dbReference type="Proteomes" id="UP001266305">
    <property type="component" value="Unassembled WGS sequence"/>
</dbReference>
<evidence type="ECO:0000256" key="1">
    <source>
        <dbReference type="SAM" id="MobiDB-lite"/>
    </source>
</evidence>
<feature type="compositionally biased region" description="Low complexity" evidence="1">
    <location>
        <begin position="56"/>
        <end position="67"/>
    </location>
</feature>
<feature type="compositionally biased region" description="Pro residues" evidence="1">
    <location>
        <begin position="37"/>
        <end position="52"/>
    </location>
</feature>
<accession>A0ABQ9VY08</accession>
<proteinExistence type="predicted"/>
<name>A0ABQ9VY08_SAGOE</name>
<evidence type="ECO:0000313" key="3">
    <source>
        <dbReference type="Proteomes" id="UP001266305"/>
    </source>
</evidence>
<keyword evidence="3" id="KW-1185">Reference proteome</keyword>
<feature type="non-terminal residue" evidence="2">
    <location>
        <position position="99"/>
    </location>
</feature>
<dbReference type="EMBL" id="JASSZA010000004">
    <property type="protein sequence ID" value="KAK2114275.1"/>
    <property type="molecule type" value="Genomic_DNA"/>
</dbReference>
<gene>
    <name evidence="2" type="ORF">P7K49_008541</name>
</gene>
<evidence type="ECO:0000313" key="2">
    <source>
        <dbReference type="EMBL" id="KAK2114275.1"/>
    </source>
</evidence>